<dbReference type="Pfam" id="PF05193">
    <property type="entry name" value="Peptidase_M16_C"/>
    <property type="match status" value="1"/>
</dbReference>
<dbReference type="EMBL" id="WJJP01000423">
    <property type="protein sequence ID" value="MBD3325502.1"/>
    <property type="molecule type" value="Genomic_DNA"/>
</dbReference>
<proteinExistence type="predicted"/>
<feature type="chain" id="PRO_5039505734" evidence="1">
    <location>
        <begin position="25"/>
        <end position="474"/>
    </location>
</feature>
<name>A0A9D5JWC9_9BACT</name>
<dbReference type="Gene3D" id="3.30.830.10">
    <property type="entry name" value="Metalloenzyme, LuxS/M16 peptidase-like"/>
    <property type="match status" value="2"/>
</dbReference>
<comment type="caution">
    <text evidence="4">The sequence shown here is derived from an EMBL/GenBank/DDBJ whole genome shotgun (WGS) entry which is preliminary data.</text>
</comment>
<dbReference type="PANTHER" id="PTHR11851">
    <property type="entry name" value="METALLOPROTEASE"/>
    <property type="match status" value="1"/>
</dbReference>
<dbReference type="SUPFAM" id="SSF63411">
    <property type="entry name" value="LuxS/MPP-like metallohydrolase"/>
    <property type="match status" value="2"/>
</dbReference>
<evidence type="ECO:0000313" key="5">
    <source>
        <dbReference type="Proteomes" id="UP000649604"/>
    </source>
</evidence>
<protein>
    <submittedName>
        <fullName evidence="4">Insulinase family protein</fullName>
    </submittedName>
</protein>
<gene>
    <name evidence="4" type="ORF">GF339_13005</name>
</gene>
<accession>A0A9D5JWC9</accession>
<dbReference type="AlphaFoldDB" id="A0A9D5JWC9"/>
<reference evidence="4" key="1">
    <citation type="submission" date="2019-11" db="EMBL/GenBank/DDBJ databases">
        <title>Microbial mats filling the niche in hypersaline microbial mats.</title>
        <authorList>
            <person name="Wong H.L."/>
            <person name="Macleod F.I."/>
            <person name="White R.A. III"/>
            <person name="Burns B.P."/>
        </authorList>
    </citation>
    <scope>NUCLEOTIDE SEQUENCE</scope>
    <source>
        <strain evidence="4">Rbin_158</strain>
    </source>
</reference>
<evidence type="ECO:0000259" key="2">
    <source>
        <dbReference type="Pfam" id="PF00675"/>
    </source>
</evidence>
<dbReference type="GO" id="GO:0046872">
    <property type="term" value="F:metal ion binding"/>
    <property type="evidence" value="ECO:0007669"/>
    <property type="project" value="InterPro"/>
</dbReference>
<dbReference type="InterPro" id="IPR007863">
    <property type="entry name" value="Peptidase_M16_C"/>
</dbReference>
<dbReference type="Proteomes" id="UP000649604">
    <property type="component" value="Unassembled WGS sequence"/>
</dbReference>
<dbReference type="InterPro" id="IPR050361">
    <property type="entry name" value="MPP/UQCRC_Complex"/>
</dbReference>
<dbReference type="InterPro" id="IPR011249">
    <property type="entry name" value="Metalloenz_LuxS/M16"/>
</dbReference>
<feature type="domain" description="Peptidase M16 C-terminal" evidence="3">
    <location>
        <begin position="206"/>
        <end position="385"/>
    </location>
</feature>
<dbReference type="Pfam" id="PF00675">
    <property type="entry name" value="Peptidase_M16"/>
    <property type="match status" value="1"/>
</dbReference>
<dbReference type="InterPro" id="IPR011765">
    <property type="entry name" value="Pept_M16_N"/>
</dbReference>
<feature type="domain" description="Peptidase M16 N-terminal" evidence="2">
    <location>
        <begin position="70"/>
        <end position="189"/>
    </location>
</feature>
<sequence length="474" mass="53057">MRIKTCVLCLSVGLMVALIGVASAQESYQDLTFPPLTFTPPDIERHTLDNGMTLFFVEDHELPVISMYALVKTGGIYVPADKIGLASMTAEVMRTGGTASRSPDDVNETLEYLAASVEVDISDESGSVELWTLKDNLETSLDVFADILRNPAFEPSKVDLAKRQMLEIIRRRNDSPDSIRSREFMRIVYGRMHPLARIPQLDTIMNITRKDLVAFHQQYFQPNNVMLAVTGDFEPEVMLQQLQAVFQDWQPADIAFPEVETADYGLSRSVYVIDKDIEQTSLALGHLGIKADNPDYPAVRVLDLILGAGGFSSRLFQEVRNERGLAYSVGSYLGAGVRDYGVFLIFCGTRNDAVHEAIEVILEEVNRLTVAEVSDEELQAAKDQYLNSYVFKFATVDDIIRRKMFYEYVGYPPDFLETFRERVMQVTAADVLRVAKAYLHPEAMSILAVGDQEAIADALVAFGTVQEFELEPVE</sequence>
<keyword evidence="1" id="KW-0732">Signal</keyword>
<feature type="signal peptide" evidence="1">
    <location>
        <begin position="1"/>
        <end position="24"/>
    </location>
</feature>
<evidence type="ECO:0000256" key="1">
    <source>
        <dbReference type="SAM" id="SignalP"/>
    </source>
</evidence>
<evidence type="ECO:0000259" key="3">
    <source>
        <dbReference type="Pfam" id="PF05193"/>
    </source>
</evidence>
<organism evidence="4 5">
    <name type="scientific">candidate division KSB3 bacterium</name>
    <dbReference type="NCBI Taxonomy" id="2044937"/>
    <lineage>
        <taxon>Bacteria</taxon>
        <taxon>candidate division KSB3</taxon>
    </lineage>
</organism>
<evidence type="ECO:0000313" key="4">
    <source>
        <dbReference type="EMBL" id="MBD3325502.1"/>
    </source>
</evidence>